<feature type="domain" description="Ice-binding protein C-terminal" evidence="2">
    <location>
        <begin position="37"/>
        <end position="61"/>
    </location>
</feature>
<keyword evidence="1" id="KW-0472">Membrane</keyword>
<dbReference type="NCBIfam" id="NF038126">
    <property type="entry name" value="PEP_CTERM_FxDxF"/>
    <property type="match status" value="1"/>
</dbReference>
<keyword evidence="1" id="KW-1133">Transmembrane helix</keyword>
<reference evidence="3 4" key="1">
    <citation type="submission" date="2019-12" db="EMBL/GenBank/DDBJ databases">
        <title>Novel species isolated from a subtropical stream in China.</title>
        <authorList>
            <person name="Lu H."/>
        </authorList>
    </citation>
    <scope>NUCLEOTIDE SEQUENCE [LARGE SCALE GENOMIC DNA]</scope>
    <source>
        <strain evidence="3 4">FT135W</strain>
    </source>
</reference>
<dbReference type="Proteomes" id="UP000479335">
    <property type="component" value="Unassembled WGS sequence"/>
</dbReference>
<dbReference type="RefSeq" id="WP_161008423.1">
    <property type="nucleotide sequence ID" value="NZ_WWCN01000013.1"/>
</dbReference>
<sequence length="63" mass="6495">MVGFSAANVGISGNVASVNWNGLSFTTDTRVVLNISAVPEPATYGMLMVGLGLLGVAARRRQS</sequence>
<dbReference type="Pfam" id="PF07589">
    <property type="entry name" value="PEP-CTERM"/>
    <property type="match status" value="1"/>
</dbReference>
<dbReference type="InterPro" id="IPR013424">
    <property type="entry name" value="Ice-binding_C"/>
</dbReference>
<keyword evidence="1" id="KW-0812">Transmembrane</keyword>
<dbReference type="NCBIfam" id="NF035944">
    <property type="entry name" value="PEPxxWA-CTERM"/>
    <property type="match status" value="1"/>
</dbReference>
<protein>
    <submittedName>
        <fullName evidence="3">PEP-CTERM sorting domain-containing protein</fullName>
    </submittedName>
</protein>
<evidence type="ECO:0000313" key="4">
    <source>
        <dbReference type="Proteomes" id="UP000479335"/>
    </source>
</evidence>
<dbReference type="NCBIfam" id="TIGR02595">
    <property type="entry name" value="PEP_CTERM"/>
    <property type="match status" value="1"/>
</dbReference>
<name>A0A6L8KGI4_9BURK</name>
<proteinExistence type="predicted"/>
<evidence type="ECO:0000259" key="2">
    <source>
        <dbReference type="Pfam" id="PF07589"/>
    </source>
</evidence>
<feature type="transmembrane region" description="Helical" evidence="1">
    <location>
        <begin position="41"/>
        <end position="58"/>
    </location>
</feature>
<gene>
    <name evidence="3" type="ORF">GTP46_20230</name>
</gene>
<evidence type="ECO:0000256" key="1">
    <source>
        <dbReference type="SAM" id="Phobius"/>
    </source>
</evidence>
<accession>A0A6L8KGI4</accession>
<evidence type="ECO:0000313" key="3">
    <source>
        <dbReference type="EMBL" id="MYM24964.1"/>
    </source>
</evidence>
<dbReference type="AlphaFoldDB" id="A0A6L8KGI4"/>
<comment type="caution">
    <text evidence="3">The sequence shown here is derived from an EMBL/GenBank/DDBJ whole genome shotgun (WGS) entry which is preliminary data.</text>
</comment>
<organism evidence="3 4">
    <name type="scientific">Duganella flavida</name>
    <dbReference type="NCBI Taxonomy" id="2692175"/>
    <lineage>
        <taxon>Bacteria</taxon>
        <taxon>Pseudomonadati</taxon>
        <taxon>Pseudomonadota</taxon>
        <taxon>Betaproteobacteria</taxon>
        <taxon>Burkholderiales</taxon>
        <taxon>Oxalobacteraceae</taxon>
        <taxon>Telluria group</taxon>
        <taxon>Duganella</taxon>
    </lineage>
</organism>
<dbReference type="EMBL" id="WWCN01000013">
    <property type="protein sequence ID" value="MYM24964.1"/>
    <property type="molecule type" value="Genomic_DNA"/>
</dbReference>
<keyword evidence="4" id="KW-1185">Reference proteome</keyword>